<feature type="signal peptide" evidence="1">
    <location>
        <begin position="1"/>
        <end position="20"/>
    </location>
</feature>
<dbReference type="SUPFAM" id="SSF82171">
    <property type="entry name" value="DPP6 N-terminal domain-like"/>
    <property type="match status" value="1"/>
</dbReference>
<name>A0A4U0F0F8_9FLAO</name>
<organism evidence="2 3">
    <name type="scientific">Pontimicrobium aquaticum</name>
    <dbReference type="NCBI Taxonomy" id="2565367"/>
    <lineage>
        <taxon>Bacteria</taxon>
        <taxon>Pseudomonadati</taxon>
        <taxon>Bacteroidota</taxon>
        <taxon>Flavobacteriia</taxon>
        <taxon>Flavobacteriales</taxon>
        <taxon>Flavobacteriaceae</taxon>
        <taxon>Pontimicrobium</taxon>
    </lineage>
</organism>
<evidence type="ECO:0008006" key="4">
    <source>
        <dbReference type="Google" id="ProtNLM"/>
    </source>
</evidence>
<sequence>MKTTKLLILTFVISLNTIFAQEKIEDAFSFPHLEDRYFGQKTPGLIPEIFAPGIVSTDEYIESLFTFTPDMKEFYFNRIGGKYKETTLLVMQYKNNRWSEPSVLSTDIDKHRERFDPHWLEFKSLESFKGLPILGFTVSSNRTYYVYFLERDGKGHMSYSRLINGKYEDLQKMNNEINSGLYKAHPFIAPDESYLMWDAEKEGENTPDIYVSFRQKDGSWGAAINMGDKINTAAYEQRPRVTPDGKYLFFWRGDKKAREDGSSYWVGSPYWVDARVIENLRPK</sequence>
<gene>
    <name evidence="2" type="ORF">E5167_08655</name>
</gene>
<evidence type="ECO:0000313" key="3">
    <source>
        <dbReference type="Proteomes" id="UP000307657"/>
    </source>
</evidence>
<dbReference type="AlphaFoldDB" id="A0A4U0F0F8"/>
<reference evidence="2 3" key="1">
    <citation type="submission" date="2019-04" db="EMBL/GenBank/DDBJ databases">
        <title>Lacinutrix sp. nov., isolated from marine water.</title>
        <authorList>
            <person name="Kim W."/>
        </authorList>
    </citation>
    <scope>NUCLEOTIDE SEQUENCE [LARGE SCALE GENOMIC DNA]</scope>
    <source>
        <strain evidence="2 3">CAU 1491</strain>
    </source>
</reference>
<dbReference type="OrthoDB" id="9809364at2"/>
<dbReference type="InterPro" id="IPR011659">
    <property type="entry name" value="WD40"/>
</dbReference>
<accession>A0A4U0F0F8</accession>
<proteinExistence type="predicted"/>
<dbReference type="EMBL" id="SUPL01000004">
    <property type="protein sequence ID" value="TJY36132.1"/>
    <property type="molecule type" value="Genomic_DNA"/>
</dbReference>
<feature type="chain" id="PRO_5020392433" description="WD40-like Beta Propeller Repeat" evidence="1">
    <location>
        <begin position="21"/>
        <end position="283"/>
    </location>
</feature>
<dbReference type="Proteomes" id="UP000307657">
    <property type="component" value="Unassembled WGS sequence"/>
</dbReference>
<dbReference type="Pfam" id="PF07676">
    <property type="entry name" value="PD40"/>
    <property type="match status" value="1"/>
</dbReference>
<evidence type="ECO:0000256" key="1">
    <source>
        <dbReference type="SAM" id="SignalP"/>
    </source>
</evidence>
<protein>
    <recommendedName>
        <fullName evidence="4">WD40-like Beta Propeller Repeat</fullName>
    </recommendedName>
</protein>
<keyword evidence="3" id="KW-1185">Reference proteome</keyword>
<comment type="caution">
    <text evidence="2">The sequence shown here is derived from an EMBL/GenBank/DDBJ whole genome shotgun (WGS) entry which is preliminary data.</text>
</comment>
<evidence type="ECO:0000313" key="2">
    <source>
        <dbReference type="EMBL" id="TJY36132.1"/>
    </source>
</evidence>
<keyword evidence="1" id="KW-0732">Signal</keyword>